<keyword evidence="9" id="KW-1185">Reference proteome</keyword>
<keyword evidence="3 6" id="KW-0812">Transmembrane</keyword>
<evidence type="ECO:0000313" key="8">
    <source>
        <dbReference type="EMBL" id="ALG09742.1"/>
    </source>
</evidence>
<dbReference type="Proteomes" id="UP000063699">
    <property type="component" value="Chromosome"/>
</dbReference>
<evidence type="ECO:0000256" key="6">
    <source>
        <dbReference type="SAM" id="Phobius"/>
    </source>
</evidence>
<name>A0A0N9HRB9_9PSEU</name>
<dbReference type="CDD" id="cd17324">
    <property type="entry name" value="MFS_NepI_like"/>
    <property type="match status" value="1"/>
</dbReference>
<sequence>MWLSVLTVAVGIFSMITAEQLPVGLIPAMSDQLGVSVGTAGLTVTVPGVIAAFASIGLPLAVGRLDRRVLLAVLLAVMAVGSVVSALAPSFTVLIVSRVLVGITIGGFWAIAGSIAVRLVPGPSIPRALTIVFGGVGAAAVLGVPVGTIIGEAVGWRGAFWALAGLSVVVLIAALFLLPALPASEPVRVSALRAQLRNPVLVAGIVATALLIAGHYGAYTFVSPVLLDISGTSSSIIGLLLLGYGVVGMVGNVIAGSWASKAAGRTMSAIVIVLGAALVLFPLLGVTPWTGAALLLVWGLAYGAAPVTLQTWVLSAAPNHAEAATAIYCFVFNLAIALGALASSVIVDAINVQSVLWIAAALVLLVLLTVRRAPRPAPAQ</sequence>
<evidence type="ECO:0000256" key="2">
    <source>
        <dbReference type="ARBA" id="ARBA00022475"/>
    </source>
</evidence>
<evidence type="ECO:0000256" key="1">
    <source>
        <dbReference type="ARBA" id="ARBA00004651"/>
    </source>
</evidence>
<dbReference type="InterPro" id="IPR011701">
    <property type="entry name" value="MFS"/>
</dbReference>
<feature type="transmembrane region" description="Helical" evidence="6">
    <location>
        <begin position="326"/>
        <end position="346"/>
    </location>
</feature>
<dbReference type="PANTHER" id="PTHR43124:SF3">
    <property type="entry name" value="CHLORAMPHENICOL EFFLUX PUMP RV0191"/>
    <property type="match status" value="1"/>
</dbReference>
<feature type="transmembrane region" description="Helical" evidence="6">
    <location>
        <begin position="42"/>
        <end position="62"/>
    </location>
</feature>
<evidence type="ECO:0000256" key="4">
    <source>
        <dbReference type="ARBA" id="ARBA00022989"/>
    </source>
</evidence>
<dbReference type="GO" id="GO:0022857">
    <property type="term" value="F:transmembrane transporter activity"/>
    <property type="evidence" value="ECO:0007669"/>
    <property type="project" value="InterPro"/>
</dbReference>
<feature type="domain" description="Major facilitator superfamily (MFS) profile" evidence="7">
    <location>
        <begin position="1"/>
        <end position="378"/>
    </location>
</feature>
<keyword evidence="5 6" id="KW-0472">Membrane</keyword>
<dbReference type="KEGG" id="kphy:AOZ06_25115"/>
<feature type="transmembrane region" description="Helical" evidence="6">
    <location>
        <begin position="352"/>
        <end position="370"/>
    </location>
</feature>
<dbReference type="PANTHER" id="PTHR43124">
    <property type="entry name" value="PURINE EFFLUX PUMP PBUE"/>
    <property type="match status" value="1"/>
</dbReference>
<keyword evidence="4 6" id="KW-1133">Transmembrane helix</keyword>
<dbReference type="InterPro" id="IPR050189">
    <property type="entry name" value="MFS_Efflux_Transporters"/>
</dbReference>
<dbReference type="AlphaFoldDB" id="A0A0N9HRB9"/>
<dbReference type="InterPro" id="IPR036259">
    <property type="entry name" value="MFS_trans_sf"/>
</dbReference>
<feature type="transmembrane region" description="Helical" evidence="6">
    <location>
        <begin position="156"/>
        <end position="178"/>
    </location>
</feature>
<feature type="transmembrane region" description="Helical" evidence="6">
    <location>
        <begin position="129"/>
        <end position="150"/>
    </location>
</feature>
<dbReference type="PROSITE" id="PS50850">
    <property type="entry name" value="MFS"/>
    <property type="match status" value="1"/>
</dbReference>
<feature type="transmembrane region" description="Helical" evidence="6">
    <location>
        <begin position="234"/>
        <end position="255"/>
    </location>
</feature>
<feature type="transmembrane region" description="Helical" evidence="6">
    <location>
        <begin position="199"/>
        <end position="222"/>
    </location>
</feature>
<dbReference type="Pfam" id="PF07690">
    <property type="entry name" value="MFS_1"/>
    <property type="match status" value="1"/>
</dbReference>
<accession>A0A0N9HRB9</accession>
<feature type="transmembrane region" description="Helical" evidence="6">
    <location>
        <begin position="292"/>
        <end position="314"/>
    </location>
</feature>
<dbReference type="EMBL" id="CP012752">
    <property type="protein sequence ID" value="ALG09742.1"/>
    <property type="molecule type" value="Genomic_DNA"/>
</dbReference>
<dbReference type="Gene3D" id="1.20.1250.20">
    <property type="entry name" value="MFS general substrate transporter like domains"/>
    <property type="match status" value="1"/>
</dbReference>
<evidence type="ECO:0000313" key="9">
    <source>
        <dbReference type="Proteomes" id="UP000063699"/>
    </source>
</evidence>
<protein>
    <submittedName>
        <fullName evidence="8">Transporter</fullName>
    </submittedName>
</protein>
<feature type="transmembrane region" description="Helical" evidence="6">
    <location>
        <begin position="69"/>
        <end position="89"/>
    </location>
</feature>
<keyword evidence="2" id="KW-1003">Cell membrane</keyword>
<dbReference type="SUPFAM" id="SSF103473">
    <property type="entry name" value="MFS general substrate transporter"/>
    <property type="match status" value="1"/>
</dbReference>
<dbReference type="InterPro" id="IPR020846">
    <property type="entry name" value="MFS_dom"/>
</dbReference>
<dbReference type="STRING" id="860235.AOZ06_25115"/>
<proteinExistence type="predicted"/>
<evidence type="ECO:0000256" key="5">
    <source>
        <dbReference type="ARBA" id="ARBA00023136"/>
    </source>
</evidence>
<comment type="subcellular location">
    <subcellularLocation>
        <location evidence="1">Cell membrane</location>
        <topology evidence="1">Multi-pass membrane protein</topology>
    </subcellularLocation>
</comment>
<organism evidence="8 9">
    <name type="scientific">Kibdelosporangium phytohabitans</name>
    <dbReference type="NCBI Taxonomy" id="860235"/>
    <lineage>
        <taxon>Bacteria</taxon>
        <taxon>Bacillati</taxon>
        <taxon>Actinomycetota</taxon>
        <taxon>Actinomycetes</taxon>
        <taxon>Pseudonocardiales</taxon>
        <taxon>Pseudonocardiaceae</taxon>
        <taxon>Kibdelosporangium</taxon>
    </lineage>
</organism>
<gene>
    <name evidence="8" type="ORF">AOZ06_25115</name>
</gene>
<feature type="transmembrane region" description="Helical" evidence="6">
    <location>
        <begin position="267"/>
        <end position="286"/>
    </location>
</feature>
<evidence type="ECO:0000256" key="3">
    <source>
        <dbReference type="ARBA" id="ARBA00022692"/>
    </source>
</evidence>
<evidence type="ECO:0000259" key="7">
    <source>
        <dbReference type="PROSITE" id="PS50850"/>
    </source>
</evidence>
<dbReference type="GO" id="GO:0005886">
    <property type="term" value="C:plasma membrane"/>
    <property type="evidence" value="ECO:0007669"/>
    <property type="project" value="UniProtKB-SubCell"/>
</dbReference>
<feature type="transmembrane region" description="Helical" evidence="6">
    <location>
        <begin position="95"/>
        <end position="117"/>
    </location>
</feature>
<reference evidence="8 9" key="1">
    <citation type="submission" date="2015-07" db="EMBL/GenBank/DDBJ databases">
        <title>Genome sequencing of Kibdelosporangium phytohabitans.</title>
        <authorList>
            <person name="Qin S."/>
            <person name="Xing K."/>
        </authorList>
    </citation>
    <scope>NUCLEOTIDE SEQUENCE [LARGE SCALE GENOMIC DNA]</scope>
    <source>
        <strain evidence="8 9">KLBMP1111</strain>
    </source>
</reference>